<dbReference type="GO" id="GO:0032259">
    <property type="term" value="P:methylation"/>
    <property type="evidence" value="ECO:0007669"/>
    <property type="project" value="UniProtKB-KW"/>
</dbReference>
<dbReference type="CDD" id="cd02440">
    <property type="entry name" value="AdoMet_MTases"/>
    <property type="match status" value="1"/>
</dbReference>
<sequence>MAPPHRPRHNPRQEFDREARHYDRDASATMPRYAELHRMLAWGVPHLPTRPLRVLELGSGTGTLTALLLKTFPHARLLGLDLSPAMVTLARRKLNHWKDRVELRVGELDEIPQGEPFDVIVSCLAIHHLPDTRKQRLFARVFGALNPGGYFGDGDDHLPEDSRFDERFSALASGLSPRSSLARAPGGLQKVWHEHELFDHPVPLSREIQWLREAGFVHLDTPWRFFNQAVVWAYR</sequence>
<feature type="compositionally biased region" description="Basic and acidic residues" evidence="1">
    <location>
        <begin position="11"/>
        <end position="22"/>
    </location>
</feature>
<protein>
    <submittedName>
        <fullName evidence="3">Methyltransferase type 12</fullName>
        <ecNumber evidence="3">2.1.1.8</ecNumber>
    </submittedName>
</protein>
<gene>
    <name evidence="3" type="ORF">B1B_03249</name>
</gene>
<dbReference type="SUPFAM" id="SSF53335">
    <property type="entry name" value="S-adenosyl-L-methionine-dependent methyltransferases"/>
    <property type="match status" value="1"/>
</dbReference>
<reference evidence="3" key="1">
    <citation type="submission" date="2013-08" db="EMBL/GenBank/DDBJ databases">
        <authorList>
            <person name="Mendez C."/>
            <person name="Richter M."/>
            <person name="Ferrer M."/>
            <person name="Sanchez J."/>
        </authorList>
    </citation>
    <scope>NUCLEOTIDE SEQUENCE</scope>
</reference>
<dbReference type="Pfam" id="PF13649">
    <property type="entry name" value="Methyltransf_25"/>
    <property type="match status" value="1"/>
</dbReference>
<proteinExistence type="predicted"/>
<dbReference type="PANTHER" id="PTHR43464">
    <property type="entry name" value="METHYLTRANSFERASE"/>
    <property type="match status" value="1"/>
</dbReference>
<accession>T1CW42</accession>
<dbReference type="PANTHER" id="PTHR43464:SF94">
    <property type="entry name" value="MALONYL-[ACYL-CARRIER PROTEIN] O-METHYLTRANSFERASE"/>
    <property type="match status" value="1"/>
</dbReference>
<feature type="domain" description="Methyltransferase" evidence="2">
    <location>
        <begin position="54"/>
        <end position="149"/>
    </location>
</feature>
<keyword evidence="3" id="KW-0808">Transferase</keyword>
<dbReference type="AlphaFoldDB" id="T1CW42"/>
<feature type="compositionally biased region" description="Basic residues" evidence="1">
    <location>
        <begin position="1"/>
        <end position="10"/>
    </location>
</feature>
<evidence type="ECO:0000259" key="2">
    <source>
        <dbReference type="Pfam" id="PF13649"/>
    </source>
</evidence>
<keyword evidence="3" id="KW-0489">Methyltransferase</keyword>
<dbReference type="GO" id="GO:0046539">
    <property type="term" value="F:histamine N-methyltransferase activity"/>
    <property type="evidence" value="ECO:0007669"/>
    <property type="project" value="UniProtKB-EC"/>
</dbReference>
<dbReference type="EC" id="2.1.1.8" evidence="3"/>
<dbReference type="InterPro" id="IPR041698">
    <property type="entry name" value="Methyltransf_25"/>
</dbReference>
<dbReference type="EMBL" id="AUZY01001989">
    <property type="protein sequence ID" value="EQD73374.1"/>
    <property type="molecule type" value="Genomic_DNA"/>
</dbReference>
<dbReference type="Gene3D" id="3.40.50.150">
    <property type="entry name" value="Vaccinia Virus protein VP39"/>
    <property type="match status" value="1"/>
</dbReference>
<comment type="caution">
    <text evidence="3">The sequence shown here is derived from an EMBL/GenBank/DDBJ whole genome shotgun (WGS) entry which is preliminary data.</text>
</comment>
<name>T1CW42_9ZZZZ</name>
<organism evidence="3">
    <name type="scientific">mine drainage metagenome</name>
    <dbReference type="NCBI Taxonomy" id="410659"/>
    <lineage>
        <taxon>unclassified sequences</taxon>
        <taxon>metagenomes</taxon>
        <taxon>ecological metagenomes</taxon>
    </lineage>
</organism>
<evidence type="ECO:0000256" key="1">
    <source>
        <dbReference type="SAM" id="MobiDB-lite"/>
    </source>
</evidence>
<evidence type="ECO:0000313" key="3">
    <source>
        <dbReference type="EMBL" id="EQD73374.1"/>
    </source>
</evidence>
<dbReference type="InterPro" id="IPR029063">
    <property type="entry name" value="SAM-dependent_MTases_sf"/>
</dbReference>
<feature type="region of interest" description="Disordered" evidence="1">
    <location>
        <begin position="1"/>
        <end position="22"/>
    </location>
</feature>
<reference evidence="3" key="2">
    <citation type="journal article" date="2014" name="ISME J.">
        <title>Microbial stratification in low pH oxic and suboxic macroscopic growths along an acid mine drainage.</title>
        <authorList>
            <person name="Mendez-Garcia C."/>
            <person name="Mesa V."/>
            <person name="Sprenger R.R."/>
            <person name="Richter M."/>
            <person name="Diez M.S."/>
            <person name="Solano J."/>
            <person name="Bargiela R."/>
            <person name="Golyshina O.V."/>
            <person name="Manteca A."/>
            <person name="Ramos J.L."/>
            <person name="Gallego J.R."/>
            <person name="Llorente I."/>
            <person name="Martins Dos Santos V.A."/>
            <person name="Jensen O.N."/>
            <person name="Pelaez A.I."/>
            <person name="Sanchez J."/>
            <person name="Ferrer M."/>
        </authorList>
    </citation>
    <scope>NUCLEOTIDE SEQUENCE</scope>
</reference>